<evidence type="ECO:0000313" key="2">
    <source>
        <dbReference type="Proteomes" id="UP000315395"/>
    </source>
</evidence>
<gene>
    <name evidence="1" type="ORF">FNH13_01825</name>
</gene>
<dbReference type="AlphaFoldDB" id="A0A516G6R2"/>
<dbReference type="EMBL" id="CP041616">
    <property type="protein sequence ID" value="QDO87219.1"/>
    <property type="molecule type" value="Genomic_DNA"/>
</dbReference>
<name>A0A516G6R2_9MICO</name>
<dbReference type="Pfam" id="PF00756">
    <property type="entry name" value="Esterase"/>
    <property type="match status" value="1"/>
</dbReference>
<dbReference type="KEGG" id="orz:FNH13_01825"/>
<organism evidence="1 2">
    <name type="scientific">Ornithinimicrobium ciconiae</name>
    <dbReference type="NCBI Taxonomy" id="2594265"/>
    <lineage>
        <taxon>Bacteria</taxon>
        <taxon>Bacillati</taxon>
        <taxon>Actinomycetota</taxon>
        <taxon>Actinomycetes</taxon>
        <taxon>Micrococcales</taxon>
        <taxon>Ornithinimicrobiaceae</taxon>
        <taxon>Ornithinimicrobium</taxon>
    </lineage>
</organism>
<dbReference type="InterPro" id="IPR029058">
    <property type="entry name" value="AB_hydrolase_fold"/>
</dbReference>
<dbReference type="SUPFAM" id="SSF53474">
    <property type="entry name" value="alpha/beta-Hydrolases"/>
    <property type="match status" value="1"/>
</dbReference>
<dbReference type="InterPro" id="IPR000801">
    <property type="entry name" value="Esterase-like"/>
</dbReference>
<sequence length="166" mass="17661">MAAVDGGNGYWHARADGTDTGTMVLEDLVPVLAAAGAPVERLGFTGFSMGGYGALLLATRLPPEQVLGVSAVSAAVFFSESEAAVGAFDGAEDFAQHDLFGRLDALRKLPLWLSCGDRDTFAETNRALAEQLPHAVTIFDEGGHDRAYLEAHWPRGLEFLRGQVGR</sequence>
<dbReference type="OrthoDB" id="3210113at2"/>
<accession>A0A516G6R2</accession>
<protein>
    <recommendedName>
        <fullName evidence="3">Esterase</fullName>
    </recommendedName>
</protein>
<evidence type="ECO:0008006" key="3">
    <source>
        <dbReference type="Google" id="ProtNLM"/>
    </source>
</evidence>
<reference evidence="1 2" key="1">
    <citation type="submission" date="2019-07" db="EMBL/GenBank/DDBJ databases">
        <title>complete genome sequencing of Ornithinimicrobium sp. H23M54.</title>
        <authorList>
            <person name="Bae J.-W."/>
            <person name="Lee S.-Y."/>
        </authorList>
    </citation>
    <scope>NUCLEOTIDE SEQUENCE [LARGE SCALE GENOMIC DNA]</scope>
    <source>
        <strain evidence="1 2">H23M54</strain>
    </source>
</reference>
<dbReference type="Proteomes" id="UP000315395">
    <property type="component" value="Chromosome"/>
</dbReference>
<proteinExistence type="predicted"/>
<dbReference type="RefSeq" id="WP_143781877.1">
    <property type="nucleotide sequence ID" value="NZ_CP041616.1"/>
</dbReference>
<evidence type="ECO:0000313" key="1">
    <source>
        <dbReference type="EMBL" id="QDO87219.1"/>
    </source>
</evidence>
<dbReference type="Gene3D" id="3.40.50.1820">
    <property type="entry name" value="alpha/beta hydrolase"/>
    <property type="match status" value="1"/>
</dbReference>
<keyword evidence="2" id="KW-1185">Reference proteome</keyword>